<gene>
    <name evidence="1" type="ORF">AAES_38542</name>
</gene>
<dbReference type="PANTHER" id="PTHR33064">
    <property type="entry name" value="POL PROTEIN"/>
    <property type="match status" value="1"/>
</dbReference>
<dbReference type="Proteomes" id="UP000051836">
    <property type="component" value="Unassembled WGS sequence"/>
</dbReference>
<dbReference type="SUPFAM" id="SSF56672">
    <property type="entry name" value="DNA/RNA polymerases"/>
    <property type="match status" value="1"/>
</dbReference>
<dbReference type="AlphaFoldDB" id="A0A0Q3MTF9"/>
<dbReference type="Gene3D" id="3.30.70.270">
    <property type="match status" value="1"/>
</dbReference>
<reference evidence="1 2" key="1">
    <citation type="submission" date="2015-10" db="EMBL/GenBank/DDBJ databases">
        <authorList>
            <person name="Gilbert D.G."/>
        </authorList>
    </citation>
    <scope>NUCLEOTIDE SEQUENCE [LARGE SCALE GENOMIC DNA]</scope>
    <source>
        <strain evidence="1">FVVF132</strain>
    </source>
</reference>
<comment type="caution">
    <text evidence="1">The sequence shown here is derived from an EMBL/GenBank/DDBJ whole genome shotgun (WGS) entry which is preliminary data.</text>
</comment>
<accession>A0A0Q3MTF9</accession>
<keyword evidence="2" id="KW-1185">Reference proteome</keyword>
<dbReference type="OrthoDB" id="9950135at2759"/>
<sequence>MWRDYHIGFERMVYILSGKPDQSHSSPEEVFYKIIIEGHVFGHVAYHLKGTIADVQGEQEIQFLGIKWQDGRRQIPTEVINNITAMSPPNNKKETQALLGAVEFWRMHIPKYCLIVSPLYHVTQKKNDFKCGPEQQQAFVQIKREIVHAVALGPVWTGPDVKNVLYTQMGRTVLPGASDRKLPGRLKVDPSAFGVRDTEDLRPPGYSFS</sequence>
<dbReference type="InterPro" id="IPR051320">
    <property type="entry name" value="Viral_Replic_Matur_Polypro"/>
</dbReference>
<dbReference type="InterPro" id="IPR043502">
    <property type="entry name" value="DNA/RNA_pol_sf"/>
</dbReference>
<organism evidence="1 2">
    <name type="scientific">Amazona aestiva</name>
    <name type="common">Blue-fronted Amazon parrot</name>
    <dbReference type="NCBI Taxonomy" id="12930"/>
    <lineage>
        <taxon>Eukaryota</taxon>
        <taxon>Metazoa</taxon>
        <taxon>Chordata</taxon>
        <taxon>Craniata</taxon>
        <taxon>Vertebrata</taxon>
        <taxon>Euteleostomi</taxon>
        <taxon>Archelosauria</taxon>
        <taxon>Archosauria</taxon>
        <taxon>Dinosauria</taxon>
        <taxon>Saurischia</taxon>
        <taxon>Theropoda</taxon>
        <taxon>Coelurosauria</taxon>
        <taxon>Aves</taxon>
        <taxon>Neognathae</taxon>
        <taxon>Neoaves</taxon>
        <taxon>Telluraves</taxon>
        <taxon>Australaves</taxon>
        <taxon>Psittaciformes</taxon>
        <taxon>Psittacidae</taxon>
        <taxon>Amazona</taxon>
    </lineage>
</organism>
<dbReference type="EMBL" id="LMAW01000725">
    <property type="protein sequence ID" value="KQK85655.1"/>
    <property type="molecule type" value="Genomic_DNA"/>
</dbReference>
<name>A0A0Q3MTF9_AMAAE</name>
<proteinExistence type="predicted"/>
<dbReference type="PANTHER" id="PTHR33064:SF29">
    <property type="entry name" value="PEPTIDASE A2 DOMAIN-CONTAINING PROTEIN-RELATED"/>
    <property type="match status" value="1"/>
</dbReference>
<dbReference type="STRING" id="12930.A0A0Q3MTF9"/>
<dbReference type="InterPro" id="IPR043128">
    <property type="entry name" value="Rev_trsase/Diguanyl_cyclase"/>
</dbReference>
<evidence type="ECO:0000313" key="2">
    <source>
        <dbReference type="Proteomes" id="UP000051836"/>
    </source>
</evidence>
<evidence type="ECO:0000313" key="1">
    <source>
        <dbReference type="EMBL" id="KQK85655.1"/>
    </source>
</evidence>
<protein>
    <submittedName>
        <fullName evidence="1">Uncharacterized protein</fullName>
    </submittedName>
</protein>